<dbReference type="EMBL" id="CP016591">
    <property type="protein sequence ID" value="ANY19516.1"/>
    <property type="molecule type" value="Genomic_DNA"/>
</dbReference>
<protein>
    <recommendedName>
        <fullName evidence="3">Tetratricopeptide repeat protein</fullName>
    </recommendedName>
</protein>
<dbReference type="Gene3D" id="1.25.40.10">
    <property type="entry name" value="Tetratricopeptide repeat domain"/>
    <property type="match status" value="1"/>
</dbReference>
<dbReference type="STRING" id="692370.A6F68_00991"/>
<name>A0A1B2ABJ5_9SPHN</name>
<dbReference type="SUPFAM" id="SSF48452">
    <property type="entry name" value="TPR-like"/>
    <property type="match status" value="1"/>
</dbReference>
<accession>A0A1B2ABJ5</accession>
<dbReference type="KEGG" id="ado:A6F68_00991"/>
<dbReference type="Proteomes" id="UP000092932">
    <property type="component" value="Chromosome"/>
</dbReference>
<keyword evidence="2" id="KW-1185">Reference proteome</keyword>
<dbReference type="AlphaFoldDB" id="A0A1B2ABJ5"/>
<proteinExistence type="predicted"/>
<reference evidence="1 2" key="1">
    <citation type="submission" date="2016-07" db="EMBL/GenBank/DDBJ databases">
        <title>Complete genome sequence of Altererythrobacter dongtanensis KCTC 22672, a type strain with esterase isolated from tidal flat.</title>
        <authorList>
            <person name="Cheng H."/>
            <person name="Wu Y.-H."/>
            <person name="Zhou P."/>
            <person name="Huo Y.-Y."/>
            <person name="Wang C.-S."/>
            <person name="Xu X.-W."/>
        </authorList>
    </citation>
    <scope>NUCLEOTIDE SEQUENCE [LARGE SCALE GENOMIC DNA]</scope>
    <source>
        <strain evidence="1 2">KCTC 22672</strain>
    </source>
</reference>
<gene>
    <name evidence="1" type="ORF">A6F68_00991</name>
</gene>
<dbReference type="InterPro" id="IPR011990">
    <property type="entry name" value="TPR-like_helical_dom_sf"/>
</dbReference>
<sequence length="124" mass="13101">MMSLMLATSILVIAPVPQVEQVDVAFDQLSAGRNGEAIARLETTGAEAEGHPAGLINLGVAHARRGDEAEARRLFQRAAAMTQRYELETASGTWVDSRSLALKALAALDRGALGSASATRTARR</sequence>
<organism evidence="1 2">
    <name type="scientific">Tsuneonella dongtanensis</name>
    <dbReference type="NCBI Taxonomy" id="692370"/>
    <lineage>
        <taxon>Bacteria</taxon>
        <taxon>Pseudomonadati</taxon>
        <taxon>Pseudomonadota</taxon>
        <taxon>Alphaproteobacteria</taxon>
        <taxon>Sphingomonadales</taxon>
        <taxon>Erythrobacteraceae</taxon>
        <taxon>Tsuneonella</taxon>
    </lineage>
</organism>
<evidence type="ECO:0000313" key="1">
    <source>
        <dbReference type="EMBL" id="ANY19516.1"/>
    </source>
</evidence>
<dbReference type="RefSeq" id="WP_198152681.1">
    <property type="nucleotide sequence ID" value="NZ_CP016591.1"/>
</dbReference>
<evidence type="ECO:0000313" key="2">
    <source>
        <dbReference type="Proteomes" id="UP000092932"/>
    </source>
</evidence>
<evidence type="ECO:0008006" key="3">
    <source>
        <dbReference type="Google" id="ProtNLM"/>
    </source>
</evidence>